<reference evidence="1" key="1">
    <citation type="submission" date="2022-03" db="EMBL/GenBank/DDBJ databases">
        <title>Identification of a novel bacterium isolated from mangrove sediments.</title>
        <authorList>
            <person name="Pan X."/>
        </authorList>
    </citation>
    <scope>NUCLEOTIDE SEQUENCE</scope>
    <source>
        <strain evidence="1">B2637</strain>
    </source>
</reference>
<protein>
    <recommendedName>
        <fullName evidence="3">DUF4760 domain-containing protein</fullName>
    </recommendedName>
</protein>
<dbReference type="Proteomes" id="UP001162802">
    <property type="component" value="Unassembled WGS sequence"/>
</dbReference>
<gene>
    <name evidence="1" type="ORF">MTR65_15965</name>
</gene>
<dbReference type="EMBL" id="JALHAT010000035">
    <property type="protein sequence ID" value="MCJ1962189.1"/>
    <property type="molecule type" value="Genomic_DNA"/>
</dbReference>
<organism evidence="1 2">
    <name type="scientific">Novosphingobium mangrovi</name>
    <name type="common">ex Hu et al. 2023</name>
    <dbReference type="NCBI Taxonomy" id="2930094"/>
    <lineage>
        <taxon>Bacteria</taxon>
        <taxon>Pseudomonadati</taxon>
        <taxon>Pseudomonadota</taxon>
        <taxon>Alphaproteobacteria</taxon>
        <taxon>Sphingomonadales</taxon>
        <taxon>Sphingomonadaceae</taxon>
        <taxon>Novosphingobium</taxon>
    </lineage>
</organism>
<evidence type="ECO:0008006" key="3">
    <source>
        <dbReference type="Google" id="ProtNLM"/>
    </source>
</evidence>
<sequence length="155" mass="17956">MLAVIIALWVTARDHVTRAKDRQEARKRDALVEDSFRKSAQALYRTLGREAVSARRYNREEKSDADREVMLDELEDVAMKMGEEAKRYQQMSSITVTAYHYLNEFIIVCRLVIGMRAVVDHPDEVDAILETVVAQCEKQTEGVDESELPYYLYHL</sequence>
<comment type="caution">
    <text evidence="1">The sequence shown here is derived from an EMBL/GenBank/DDBJ whole genome shotgun (WGS) entry which is preliminary data.</text>
</comment>
<evidence type="ECO:0000313" key="1">
    <source>
        <dbReference type="EMBL" id="MCJ1962189.1"/>
    </source>
</evidence>
<name>A0ABT0AG81_9SPHN</name>
<proteinExistence type="predicted"/>
<evidence type="ECO:0000313" key="2">
    <source>
        <dbReference type="Proteomes" id="UP001162802"/>
    </source>
</evidence>
<accession>A0ABT0AG81</accession>
<keyword evidence="2" id="KW-1185">Reference proteome</keyword>